<dbReference type="Gene3D" id="3.40.50.1820">
    <property type="entry name" value="alpha/beta hydrolase"/>
    <property type="match status" value="1"/>
</dbReference>
<comment type="caution">
    <text evidence="1">The sequence shown here is derived from an EMBL/GenBank/DDBJ whole genome shotgun (WGS) entry which is preliminary data.</text>
</comment>
<proteinExistence type="predicted"/>
<dbReference type="InterPro" id="IPR010662">
    <property type="entry name" value="RBBP9/YdeN"/>
</dbReference>
<evidence type="ECO:0000313" key="2">
    <source>
        <dbReference type="Proteomes" id="UP000178646"/>
    </source>
</evidence>
<evidence type="ECO:0000313" key="1">
    <source>
        <dbReference type="EMBL" id="OHA50080.1"/>
    </source>
</evidence>
<dbReference type="AlphaFoldDB" id="A0A1G2PP36"/>
<reference evidence="1 2" key="1">
    <citation type="journal article" date="2016" name="Nat. Commun.">
        <title>Thousands of microbial genomes shed light on interconnected biogeochemical processes in an aquifer system.</title>
        <authorList>
            <person name="Anantharaman K."/>
            <person name="Brown C.T."/>
            <person name="Hug L.A."/>
            <person name="Sharon I."/>
            <person name="Castelle C.J."/>
            <person name="Probst A.J."/>
            <person name="Thomas B.C."/>
            <person name="Singh A."/>
            <person name="Wilkins M.J."/>
            <person name="Karaoz U."/>
            <person name="Brodie E.L."/>
            <person name="Williams K.H."/>
            <person name="Hubbard S.S."/>
            <person name="Banfield J.F."/>
        </authorList>
    </citation>
    <scope>NUCLEOTIDE SEQUENCE [LARGE SCALE GENOMIC DNA]</scope>
</reference>
<dbReference type="Proteomes" id="UP000178646">
    <property type="component" value="Unassembled WGS sequence"/>
</dbReference>
<dbReference type="EMBL" id="MHSU01000025">
    <property type="protein sequence ID" value="OHA50080.1"/>
    <property type="molecule type" value="Genomic_DNA"/>
</dbReference>
<dbReference type="InterPro" id="IPR029058">
    <property type="entry name" value="AB_hydrolase_fold"/>
</dbReference>
<dbReference type="Pfam" id="PF06821">
    <property type="entry name" value="Ser_hydrolase"/>
    <property type="match status" value="1"/>
</dbReference>
<dbReference type="GO" id="GO:0016787">
    <property type="term" value="F:hydrolase activity"/>
    <property type="evidence" value="ECO:0007669"/>
    <property type="project" value="InterPro"/>
</dbReference>
<dbReference type="SUPFAM" id="SSF53474">
    <property type="entry name" value="alpha/beta-Hydrolases"/>
    <property type="match status" value="1"/>
</dbReference>
<name>A0A1G2PP36_9BACT</name>
<dbReference type="PANTHER" id="PTHR15394">
    <property type="entry name" value="SERINE HYDROLASE RBBP9"/>
    <property type="match status" value="1"/>
</dbReference>
<protein>
    <recommendedName>
        <fullName evidence="3">AB hydrolase-1 domain-containing protein</fullName>
    </recommendedName>
</protein>
<gene>
    <name evidence="1" type="ORF">A2W59_01465</name>
</gene>
<organism evidence="1 2">
    <name type="scientific">Candidatus Terrybacteria bacterium RIFCSPHIGHO2_02_41_19</name>
    <dbReference type="NCBI Taxonomy" id="1802364"/>
    <lineage>
        <taxon>Bacteria</taxon>
        <taxon>Candidatus Terryibacteriota</taxon>
    </lineage>
</organism>
<evidence type="ECO:0008006" key="3">
    <source>
        <dbReference type="Google" id="ProtNLM"/>
    </source>
</evidence>
<sequence>MKKQIVVIHGGDTFEKYEEFLSFLKNFQIDPDYFKNKGWKDTLQDKLGEDFEVIAPNMPNKINAKYLEWKIWFEKYFQFLNEGVIFVGHSLGGTFLAKYLSENSFPKKIKALLLVATPFDDEDSDESLNDFALPVSLAKITEQAGKIYLFHSKDDPVVPFEQVNKYKKALPNSEIIAFTDRQHFNQEYFPELVRLLKKE</sequence>
<accession>A0A1G2PP36</accession>
<dbReference type="PANTHER" id="PTHR15394:SF3">
    <property type="entry name" value="SERINE HYDROLASE RBBP9"/>
    <property type="match status" value="1"/>
</dbReference>